<organism evidence="3 4">
    <name type="scientific">Methanosarcina barkeri 3</name>
    <dbReference type="NCBI Taxonomy" id="1434107"/>
    <lineage>
        <taxon>Archaea</taxon>
        <taxon>Methanobacteriati</taxon>
        <taxon>Methanobacteriota</taxon>
        <taxon>Stenosarchaea group</taxon>
        <taxon>Methanomicrobia</taxon>
        <taxon>Methanosarcinales</taxon>
        <taxon>Methanosarcinaceae</taxon>
        <taxon>Methanosarcina</taxon>
    </lineage>
</organism>
<feature type="transmembrane region" description="Helical" evidence="1">
    <location>
        <begin position="6"/>
        <end position="28"/>
    </location>
</feature>
<sequence>MIGTSEIILIFGIVIFWIPVILLIYLSIRYLINRSKKVHEEKTALDILKERYAKGEITKEEFEEIKKTLDSA</sequence>
<dbReference type="HOGENOM" id="CLU_159099_3_0_2"/>
<dbReference type="KEGG" id="mbak:MSBR3_0986"/>
<accession>A0A0E3SGI4</accession>
<keyword evidence="1" id="KW-1133">Transmembrane helix</keyword>
<reference evidence="3" key="1">
    <citation type="submission" date="2014-07" db="EMBL/GenBank/DDBJ databases">
        <title>Methanogenic archaea and the global carbon cycle.</title>
        <authorList>
            <person name="Henriksen J.R."/>
            <person name="Luke J."/>
            <person name="Reinhart S."/>
            <person name="Benedict M.N."/>
            <person name="Youngblut N.D."/>
            <person name="Metcalf M.E."/>
            <person name="Whitaker R.J."/>
            <person name="Metcalf W.W."/>
        </authorList>
    </citation>
    <scope>NUCLEOTIDE SEQUENCE [LARGE SCALE GENOMIC DNA]</scope>
    <source>
        <strain evidence="3">3</strain>
    </source>
</reference>
<dbReference type="PATRIC" id="fig|1434107.4.peg.1297"/>
<dbReference type="RefSeq" id="WP_048106954.1">
    <property type="nucleotide sequence ID" value="NZ_CP009517.1"/>
</dbReference>
<proteinExistence type="predicted"/>
<evidence type="ECO:0000259" key="2">
    <source>
        <dbReference type="Pfam" id="PF09851"/>
    </source>
</evidence>
<dbReference type="EMBL" id="CP009517">
    <property type="protein sequence ID" value="AKB81564.1"/>
    <property type="molecule type" value="Genomic_DNA"/>
</dbReference>
<dbReference type="Proteomes" id="UP000033066">
    <property type="component" value="Chromosome"/>
</dbReference>
<dbReference type="Pfam" id="PF09851">
    <property type="entry name" value="SHOCT"/>
    <property type="match status" value="1"/>
</dbReference>
<dbReference type="GeneID" id="24788483"/>
<evidence type="ECO:0000313" key="3">
    <source>
        <dbReference type="EMBL" id="AKB81564.1"/>
    </source>
</evidence>
<evidence type="ECO:0000256" key="1">
    <source>
        <dbReference type="SAM" id="Phobius"/>
    </source>
</evidence>
<keyword evidence="1" id="KW-0812">Transmembrane</keyword>
<keyword evidence="1" id="KW-0472">Membrane</keyword>
<gene>
    <name evidence="3" type="ORF">MSBR3_0986</name>
</gene>
<feature type="domain" description="SHOCT" evidence="2">
    <location>
        <begin position="43"/>
        <end position="69"/>
    </location>
</feature>
<name>A0A0E3SGI4_METBA</name>
<evidence type="ECO:0000313" key="4">
    <source>
        <dbReference type="Proteomes" id="UP000033066"/>
    </source>
</evidence>
<protein>
    <recommendedName>
        <fullName evidence="2">SHOCT domain-containing protein</fullName>
    </recommendedName>
</protein>
<dbReference type="AlphaFoldDB" id="A0A0E3SGI4"/>
<dbReference type="InterPro" id="IPR018649">
    <property type="entry name" value="SHOCT"/>
</dbReference>
<keyword evidence="4" id="KW-1185">Reference proteome</keyword>